<gene>
    <name evidence="2" type="ORF">LIER_11412</name>
</gene>
<evidence type="ECO:0000256" key="1">
    <source>
        <dbReference type="SAM" id="MobiDB-lite"/>
    </source>
</evidence>
<evidence type="ECO:0000313" key="3">
    <source>
        <dbReference type="Proteomes" id="UP001454036"/>
    </source>
</evidence>
<keyword evidence="3" id="KW-1185">Reference proteome</keyword>
<comment type="caution">
    <text evidence="2">The sequence shown here is derived from an EMBL/GenBank/DDBJ whole genome shotgun (WGS) entry which is preliminary data.</text>
</comment>
<feature type="compositionally biased region" description="Basic residues" evidence="1">
    <location>
        <begin position="33"/>
        <end position="43"/>
    </location>
</feature>
<protein>
    <recommendedName>
        <fullName evidence="4">Polyprotein</fullName>
    </recommendedName>
</protein>
<evidence type="ECO:0000313" key="2">
    <source>
        <dbReference type="EMBL" id="GAA0153095.1"/>
    </source>
</evidence>
<dbReference type="EMBL" id="BAABME010002115">
    <property type="protein sequence ID" value="GAA0153095.1"/>
    <property type="molecule type" value="Genomic_DNA"/>
</dbReference>
<dbReference type="AlphaFoldDB" id="A0AAV3PRZ6"/>
<name>A0AAV3PRZ6_LITER</name>
<dbReference type="Proteomes" id="UP001454036">
    <property type="component" value="Unassembled WGS sequence"/>
</dbReference>
<sequence>MSSKMKMVINTYKRTNKKKTSDDEDKVSNPYKRTNKKKNRKKSMQQQLQERYEAEDPEVILLGEPSGRGFKYYVLCSRPKLPDHIMPEINMFQHVSQDFPSSDFERDDVKHSWKKEREKLIGPLSKIKDIDADIEFLFSKDDEPSKDTILAMKFKYESSDDSSKDNFEEVQNKFDVLDLCPMELCQRTAADATPLVPNAKIYVLPNKYDKSIPVIAYFDTGASDTFMKPEILPTKHWKKCST</sequence>
<organism evidence="2 3">
    <name type="scientific">Lithospermum erythrorhizon</name>
    <name type="common">Purple gromwell</name>
    <name type="synonym">Lithospermum officinale var. erythrorhizon</name>
    <dbReference type="NCBI Taxonomy" id="34254"/>
    <lineage>
        <taxon>Eukaryota</taxon>
        <taxon>Viridiplantae</taxon>
        <taxon>Streptophyta</taxon>
        <taxon>Embryophyta</taxon>
        <taxon>Tracheophyta</taxon>
        <taxon>Spermatophyta</taxon>
        <taxon>Magnoliopsida</taxon>
        <taxon>eudicotyledons</taxon>
        <taxon>Gunneridae</taxon>
        <taxon>Pentapetalae</taxon>
        <taxon>asterids</taxon>
        <taxon>lamiids</taxon>
        <taxon>Boraginales</taxon>
        <taxon>Boraginaceae</taxon>
        <taxon>Boraginoideae</taxon>
        <taxon>Lithospermeae</taxon>
        <taxon>Lithospermum</taxon>
    </lineage>
</organism>
<accession>A0AAV3PRZ6</accession>
<reference evidence="2 3" key="1">
    <citation type="submission" date="2024-01" db="EMBL/GenBank/DDBJ databases">
        <title>The complete chloroplast genome sequence of Lithospermum erythrorhizon: insights into the phylogenetic relationship among Boraginaceae species and the maternal lineages of purple gromwells.</title>
        <authorList>
            <person name="Okada T."/>
            <person name="Watanabe K."/>
        </authorList>
    </citation>
    <scope>NUCLEOTIDE SEQUENCE [LARGE SCALE GENOMIC DNA]</scope>
</reference>
<evidence type="ECO:0008006" key="4">
    <source>
        <dbReference type="Google" id="ProtNLM"/>
    </source>
</evidence>
<proteinExistence type="predicted"/>
<feature type="region of interest" description="Disordered" evidence="1">
    <location>
        <begin position="1"/>
        <end position="53"/>
    </location>
</feature>